<dbReference type="OMA" id="NGECRIQ"/>
<dbReference type="PANTHER" id="PTHR11188">
    <property type="entry name" value="ARRESTIN DOMAIN CONTAINING PROTEIN"/>
    <property type="match status" value="1"/>
</dbReference>
<dbReference type="InterPro" id="IPR014756">
    <property type="entry name" value="Ig_E-set"/>
</dbReference>
<reference evidence="4" key="1">
    <citation type="journal article" date="2006" name="Science">
        <title>Ancient noncoding elements conserved in the human genome.</title>
        <authorList>
            <person name="Venkatesh B."/>
            <person name="Kirkness E.F."/>
            <person name="Loh Y.H."/>
            <person name="Halpern A.L."/>
            <person name="Lee A.P."/>
            <person name="Johnson J."/>
            <person name="Dandona N."/>
            <person name="Viswanathan L.D."/>
            <person name="Tay A."/>
            <person name="Venter J.C."/>
            <person name="Strausberg R.L."/>
            <person name="Brenner S."/>
        </authorList>
    </citation>
    <scope>NUCLEOTIDE SEQUENCE [LARGE SCALE GENOMIC DNA]</scope>
</reference>
<evidence type="ECO:0000313" key="4">
    <source>
        <dbReference type="Proteomes" id="UP000314986"/>
    </source>
</evidence>
<dbReference type="GO" id="GO:0015031">
    <property type="term" value="P:protein transport"/>
    <property type="evidence" value="ECO:0007669"/>
    <property type="project" value="TreeGrafter"/>
</dbReference>
<dbReference type="SUPFAM" id="SSF81296">
    <property type="entry name" value="E set domains"/>
    <property type="match status" value="2"/>
</dbReference>
<accession>A0A4W3JV28</accession>
<dbReference type="AlphaFoldDB" id="A0A4W3JV28"/>
<dbReference type="Pfam" id="PF02752">
    <property type="entry name" value="Arrestin_C"/>
    <property type="match status" value="1"/>
</dbReference>
<name>A0A4W3JV28_CALMI</name>
<dbReference type="STRING" id="7868.ENSCMIP00000047384"/>
<evidence type="ECO:0000259" key="2">
    <source>
        <dbReference type="SMART" id="SM01017"/>
    </source>
</evidence>
<dbReference type="InterPro" id="IPR014752">
    <property type="entry name" value="Arrestin-like_C"/>
</dbReference>
<dbReference type="Ensembl" id="ENSCMIT00000048055.1">
    <property type="protein sequence ID" value="ENSCMIP00000047384.1"/>
    <property type="gene ID" value="ENSCMIG00000019428.1"/>
</dbReference>
<dbReference type="InterPro" id="IPR050357">
    <property type="entry name" value="Arrestin_domain-protein"/>
</dbReference>
<dbReference type="PANTHER" id="PTHR11188:SF172">
    <property type="entry name" value="ARRESTIN DOMAIN-CONTAINING PROTEIN 5"/>
    <property type="match status" value="1"/>
</dbReference>
<protein>
    <recommendedName>
        <fullName evidence="2">Arrestin C-terminal-like domain-containing protein</fullName>
    </recommendedName>
</protein>
<evidence type="ECO:0000256" key="1">
    <source>
        <dbReference type="ARBA" id="ARBA00005298"/>
    </source>
</evidence>
<dbReference type="Gene3D" id="2.60.40.640">
    <property type="match status" value="2"/>
</dbReference>
<proteinExistence type="inferred from homology"/>
<dbReference type="Proteomes" id="UP000314986">
    <property type="component" value="Unassembled WGS sequence"/>
</dbReference>
<dbReference type="InterPro" id="IPR011021">
    <property type="entry name" value="Arrestin-like_N"/>
</dbReference>
<dbReference type="Pfam" id="PF00339">
    <property type="entry name" value="Arrestin_N"/>
    <property type="match status" value="1"/>
</dbReference>
<organism evidence="3 4">
    <name type="scientific">Callorhinchus milii</name>
    <name type="common">Ghost shark</name>
    <dbReference type="NCBI Taxonomy" id="7868"/>
    <lineage>
        <taxon>Eukaryota</taxon>
        <taxon>Metazoa</taxon>
        <taxon>Chordata</taxon>
        <taxon>Craniata</taxon>
        <taxon>Vertebrata</taxon>
        <taxon>Chondrichthyes</taxon>
        <taxon>Holocephali</taxon>
        <taxon>Chimaeriformes</taxon>
        <taxon>Callorhinchidae</taxon>
        <taxon>Callorhinchus</taxon>
    </lineage>
</organism>
<comment type="similarity">
    <text evidence="1">Belongs to the arrestin family.</text>
</comment>
<dbReference type="SMART" id="SM01017">
    <property type="entry name" value="Arrestin_C"/>
    <property type="match status" value="1"/>
</dbReference>
<dbReference type="InParanoid" id="A0A4W3JV28"/>
<reference evidence="4" key="3">
    <citation type="journal article" date="2014" name="Nature">
        <title>Elephant shark genome provides unique insights into gnathostome evolution.</title>
        <authorList>
            <consortium name="International Elephant Shark Genome Sequencing Consortium"/>
            <person name="Venkatesh B."/>
            <person name="Lee A.P."/>
            <person name="Ravi V."/>
            <person name="Maurya A.K."/>
            <person name="Lian M.M."/>
            <person name="Swann J.B."/>
            <person name="Ohta Y."/>
            <person name="Flajnik M.F."/>
            <person name="Sutoh Y."/>
            <person name="Kasahara M."/>
            <person name="Hoon S."/>
            <person name="Gangu V."/>
            <person name="Roy S.W."/>
            <person name="Irimia M."/>
            <person name="Korzh V."/>
            <person name="Kondrychyn I."/>
            <person name="Lim Z.W."/>
            <person name="Tay B.H."/>
            <person name="Tohari S."/>
            <person name="Kong K.W."/>
            <person name="Ho S."/>
            <person name="Lorente-Galdos B."/>
            <person name="Quilez J."/>
            <person name="Marques-Bonet T."/>
            <person name="Raney B.J."/>
            <person name="Ingham P.W."/>
            <person name="Tay A."/>
            <person name="Hillier L.W."/>
            <person name="Minx P."/>
            <person name="Boehm T."/>
            <person name="Wilson R.K."/>
            <person name="Brenner S."/>
            <person name="Warren W.C."/>
        </authorList>
    </citation>
    <scope>NUCLEOTIDE SEQUENCE [LARGE SCALE GENOMIC DNA]</scope>
</reference>
<sequence>MDRMAFFCAVRFYDLISLNTAMSFHTDHDAEGLEQVLVAGPHSFQFNYKLSSDIPSSFTSKHGKIRYYLRAFCTAVSGTLAQVEKELRVQETYNLNLDPQTKLPVMVEAEKGVSYLCWTFPGISLRVSIDKGGFVPGEEVIITSHINNRTPKNVKSISYSLYSEIKYKAFIQEAFCDHFREFVEKMTMIKTNPTVDIPPRNDTKIVGLLQLPSPLIVSDMSRCRIISVQYWLVVAISIPGTRTSVSVSAPIKIGTTPVQLYK</sequence>
<reference evidence="3" key="5">
    <citation type="submission" date="2025-09" db="UniProtKB">
        <authorList>
            <consortium name="Ensembl"/>
        </authorList>
    </citation>
    <scope>IDENTIFICATION</scope>
</reference>
<dbReference type="InterPro" id="IPR011022">
    <property type="entry name" value="Arrestin_C-like"/>
</dbReference>
<dbReference type="GO" id="GO:0005886">
    <property type="term" value="C:plasma membrane"/>
    <property type="evidence" value="ECO:0007669"/>
    <property type="project" value="TreeGrafter"/>
</dbReference>
<reference evidence="3" key="4">
    <citation type="submission" date="2025-08" db="UniProtKB">
        <authorList>
            <consortium name="Ensembl"/>
        </authorList>
    </citation>
    <scope>IDENTIFICATION</scope>
</reference>
<evidence type="ECO:0000313" key="3">
    <source>
        <dbReference type="Ensembl" id="ENSCMIP00000047384.1"/>
    </source>
</evidence>
<feature type="domain" description="Arrestin C-terminal-like" evidence="2">
    <location>
        <begin position="119"/>
        <end position="258"/>
    </location>
</feature>
<reference evidence="4" key="2">
    <citation type="journal article" date="2007" name="PLoS Biol.">
        <title>Survey sequencing and comparative analysis of the elephant shark (Callorhinchus milii) genome.</title>
        <authorList>
            <person name="Venkatesh B."/>
            <person name="Kirkness E.F."/>
            <person name="Loh Y.H."/>
            <person name="Halpern A.L."/>
            <person name="Lee A.P."/>
            <person name="Johnson J."/>
            <person name="Dandona N."/>
            <person name="Viswanathan L.D."/>
            <person name="Tay A."/>
            <person name="Venter J.C."/>
            <person name="Strausberg R.L."/>
            <person name="Brenner S."/>
        </authorList>
    </citation>
    <scope>NUCLEOTIDE SEQUENCE [LARGE SCALE GENOMIC DNA]</scope>
</reference>
<keyword evidence="4" id="KW-1185">Reference proteome</keyword>
<dbReference type="GeneTree" id="ENSGT00940000164837"/>
<dbReference type="GO" id="GO:0005768">
    <property type="term" value="C:endosome"/>
    <property type="evidence" value="ECO:0007669"/>
    <property type="project" value="TreeGrafter"/>
</dbReference>